<feature type="chain" id="PRO_5032578790" description="DUF4861 domain-containing protein" evidence="1">
    <location>
        <begin position="19"/>
        <end position="413"/>
    </location>
</feature>
<dbReference type="Pfam" id="PF16153">
    <property type="entry name" value="DUF4861"/>
    <property type="match status" value="1"/>
</dbReference>
<dbReference type="GO" id="GO:0030246">
    <property type="term" value="F:carbohydrate binding"/>
    <property type="evidence" value="ECO:0007669"/>
    <property type="project" value="InterPro"/>
</dbReference>
<evidence type="ECO:0008006" key="4">
    <source>
        <dbReference type="Google" id="ProtNLM"/>
    </source>
</evidence>
<keyword evidence="1" id="KW-0732">Signal</keyword>
<dbReference type="GO" id="GO:0003824">
    <property type="term" value="F:catalytic activity"/>
    <property type="evidence" value="ECO:0007669"/>
    <property type="project" value="InterPro"/>
</dbReference>
<dbReference type="RefSeq" id="WP_183208406.1">
    <property type="nucleotide sequence ID" value="NZ_JACIER010000006.1"/>
</dbReference>
<sequence length="413" mass="45124">MKKILILIAAAFMSFSCADGKRSMTVTVTNPLALERSGEMVEIPMSDVVDRLQLPDTAQIIVLNMDGLQVPYQVTYDGKVIFAVSTEANGTAIYTIQAGTPDPFNVIACGRYYPERMDDVAWENDLAGFRAYGPGMEARGERGFGYDVFTKYNTTEPVVEARYALELDPEKRAKIAELKKTDPQAAAELGRAISYHIDHGNGMDCYAVGPTLGGGTTALMDGDAIIYPYAYRVQEILDNGPLRFTVRLEYKPMVVRGDSNVVESRLISLDAGSYLNKTVVSYTNLKEVATLATGIVLHEPDGAVVADAANGYITYVDPTGDPNAGNGKMFMGAAFPAQVKEAKAVLFSEKEKKEERAGADGHVLAISEYEPGSEYTYYWGSAWDKAAIKSADAWNKYMAEYAQKLRAPLTVTY</sequence>
<feature type="signal peptide" evidence="1">
    <location>
        <begin position="1"/>
        <end position="18"/>
    </location>
</feature>
<comment type="caution">
    <text evidence="2">The sequence shown here is derived from an EMBL/GenBank/DDBJ whole genome shotgun (WGS) entry which is preliminary data.</text>
</comment>
<keyword evidence="3" id="KW-1185">Reference proteome</keyword>
<organism evidence="2 3">
    <name type="scientific">Bacteroides reticulotermitis</name>
    <dbReference type="NCBI Taxonomy" id="1133319"/>
    <lineage>
        <taxon>Bacteria</taxon>
        <taxon>Pseudomonadati</taxon>
        <taxon>Bacteroidota</taxon>
        <taxon>Bacteroidia</taxon>
        <taxon>Bacteroidales</taxon>
        <taxon>Bacteroidaceae</taxon>
        <taxon>Bacteroides</taxon>
    </lineage>
</organism>
<evidence type="ECO:0000256" key="1">
    <source>
        <dbReference type="SAM" id="SignalP"/>
    </source>
</evidence>
<proteinExistence type="predicted"/>
<dbReference type="EMBL" id="JACIER010000006">
    <property type="protein sequence ID" value="MBB4044138.1"/>
    <property type="molecule type" value="Genomic_DNA"/>
</dbReference>
<name>A0A840D180_9BACE</name>
<evidence type="ECO:0000313" key="3">
    <source>
        <dbReference type="Proteomes" id="UP000560658"/>
    </source>
</evidence>
<gene>
    <name evidence="2" type="ORF">GGR06_001927</name>
</gene>
<accession>A0A840D180</accession>
<dbReference type="PROSITE" id="PS51257">
    <property type="entry name" value="PROKAR_LIPOPROTEIN"/>
    <property type="match status" value="1"/>
</dbReference>
<reference evidence="2" key="1">
    <citation type="submission" date="2020-08" db="EMBL/GenBank/DDBJ databases">
        <title>Genomic Encyclopedia of Type Strains, Phase IV (KMG-IV): sequencing the most valuable type-strain genomes for metagenomic binning, comparative biology and taxonomic classification.</title>
        <authorList>
            <person name="Goeker M."/>
        </authorList>
    </citation>
    <scope>NUCLEOTIDE SEQUENCE [LARGE SCALE GENOMIC DNA]</scope>
    <source>
        <strain evidence="2">DSM 105720</strain>
    </source>
</reference>
<dbReference type="InterPro" id="IPR032342">
    <property type="entry name" value="DUF4861"/>
</dbReference>
<dbReference type="Proteomes" id="UP000560658">
    <property type="component" value="Unassembled WGS sequence"/>
</dbReference>
<dbReference type="GO" id="GO:0005975">
    <property type="term" value="P:carbohydrate metabolic process"/>
    <property type="evidence" value="ECO:0007669"/>
    <property type="project" value="InterPro"/>
</dbReference>
<dbReference type="SUPFAM" id="SSF74650">
    <property type="entry name" value="Galactose mutarotase-like"/>
    <property type="match status" value="1"/>
</dbReference>
<evidence type="ECO:0000313" key="2">
    <source>
        <dbReference type="EMBL" id="MBB4044138.1"/>
    </source>
</evidence>
<protein>
    <recommendedName>
        <fullName evidence="4">DUF4861 domain-containing protein</fullName>
    </recommendedName>
</protein>
<dbReference type="AlphaFoldDB" id="A0A840D180"/>
<dbReference type="InterPro" id="IPR011013">
    <property type="entry name" value="Gal_mutarotase_sf_dom"/>
</dbReference>